<reference evidence="2 3" key="1">
    <citation type="submission" date="2019-08" db="EMBL/GenBank/DDBJ databases">
        <title>Arthrobacter sp. nov., isolated from plateau pika and Tibetan wild ass.</title>
        <authorList>
            <person name="Ge Y."/>
        </authorList>
    </citation>
    <scope>NUCLEOTIDE SEQUENCE [LARGE SCALE GENOMIC DNA]</scope>
    <source>
        <strain evidence="2 3">785</strain>
    </source>
</reference>
<feature type="compositionally biased region" description="Low complexity" evidence="1">
    <location>
        <begin position="120"/>
        <end position="134"/>
    </location>
</feature>
<dbReference type="SUPFAM" id="SSF55399">
    <property type="entry name" value="Subtilisin inhibitor"/>
    <property type="match status" value="1"/>
</dbReference>
<dbReference type="GO" id="GO:0004867">
    <property type="term" value="F:serine-type endopeptidase inhibitor activity"/>
    <property type="evidence" value="ECO:0007669"/>
    <property type="project" value="InterPro"/>
</dbReference>
<dbReference type="Gene3D" id="3.30.350.10">
    <property type="entry name" value="Subtilisin inhibitor-like"/>
    <property type="match status" value="1"/>
</dbReference>
<evidence type="ECO:0000313" key="2">
    <source>
        <dbReference type="EMBL" id="KAD4059549.1"/>
    </source>
</evidence>
<feature type="region of interest" description="Disordered" evidence="1">
    <location>
        <begin position="100"/>
        <end position="134"/>
    </location>
</feature>
<dbReference type="EMBL" id="VTFX01000001">
    <property type="protein sequence ID" value="KAD4059549.1"/>
    <property type="molecule type" value="Genomic_DNA"/>
</dbReference>
<name>A0A5N6MQV8_9MICC</name>
<dbReference type="AlphaFoldDB" id="A0A5N6MQV8"/>
<comment type="caution">
    <text evidence="2">The sequence shown here is derived from an EMBL/GenBank/DDBJ whole genome shotgun (WGS) entry which is preliminary data.</text>
</comment>
<organism evidence="2 3">
    <name type="scientific">Arthrobacter yangruifuii</name>
    <dbReference type="NCBI Taxonomy" id="2606616"/>
    <lineage>
        <taxon>Bacteria</taxon>
        <taxon>Bacillati</taxon>
        <taxon>Actinomycetota</taxon>
        <taxon>Actinomycetes</taxon>
        <taxon>Micrococcales</taxon>
        <taxon>Micrococcaceae</taxon>
        <taxon>Arthrobacter</taxon>
    </lineage>
</organism>
<evidence type="ECO:0008006" key="4">
    <source>
        <dbReference type="Google" id="ProtNLM"/>
    </source>
</evidence>
<evidence type="ECO:0000256" key="1">
    <source>
        <dbReference type="SAM" id="MobiDB-lite"/>
    </source>
</evidence>
<evidence type="ECO:0000313" key="3">
    <source>
        <dbReference type="Proteomes" id="UP000326852"/>
    </source>
</evidence>
<feature type="compositionally biased region" description="Low complexity" evidence="1">
    <location>
        <begin position="12"/>
        <end position="47"/>
    </location>
</feature>
<dbReference type="Proteomes" id="UP000326852">
    <property type="component" value="Unassembled WGS sequence"/>
</dbReference>
<proteinExistence type="predicted"/>
<dbReference type="InterPro" id="IPR036819">
    <property type="entry name" value="Subtilisin_inhibitor-like_sf"/>
</dbReference>
<accession>A0A5N6MQV8</accession>
<gene>
    <name evidence="2" type="ORF">GD627_00045</name>
</gene>
<feature type="region of interest" description="Disordered" evidence="1">
    <location>
        <begin position="1"/>
        <end position="48"/>
    </location>
</feature>
<protein>
    <recommendedName>
        <fullName evidence="4">Subtilisin inhibitor domain-containing protein</fullName>
    </recommendedName>
</protein>
<sequence>MGLHPDCGGNSRRTGPVRGRTTGLRRGIPAAAGPHPGPAGTLRRTAAGGRGPRGFGHALTGELGWVPPTAGGLTVTRTRRTVFPLLLLCSVLALAACGTGSGSGSDPDPSPSVTDFGYIGSSPPAGPPSSAAPAAAPVSLTVGFKADGTATSSTWTLLCDGAEPLDGSTVPDAAAACALLAEQGAAALAEPAPDQMCTQQIRGMQRAHVTGTVNGEAVDTTFSLTDGCQISRWERLTALLGPADGAL</sequence>
<keyword evidence="3" id="KW-1185">Reference proteome</keyword>